<name>A0ABX0FNU4_9BURK</name>
<organism evidence="1 2">
    <name type="scientific">Duganella aceris</name>
    <dbReference type="NCBI Taxonomy" id="2703883"/>
    <lineage>
        <taxon>Bacteria</taxon>
        <taxon>Pseudomonadati</taxon>
        <taxon>Pseudomonadota</taxon>
        <taxon>Betaproteobacteria</taxon>
        <taxon>Burkholderiales</taxon>
        <taxon>Oxalobacteraceae</taxon>
        <taxon>Telluria group</taxon>
        <taxon>Duganella</taxon>
    </lineage>
</organism>
<dbReference type="Proteomes" id="UP000666369">
    <property type="component" value="Unassembled WGS sequence"/>
</dbReference>
<evidence type="ECO:0000313" key="2">
    <source>
        <dbReference type="Proteomes" id="UP000666369"/>
    </source>
</evidence>
<comment type="caution">
    <text evidence="1">The sequence shown here is derived from an EMBL/GenBank/DDBJ whole genome shotgun (WGS) entry which is preliminary data.</text>
</comment>
<dbReference type="SUPFAM" id="SSF53850">
    <property type="entry name" value="Periplasmic binding protein-like II"/>
    <property type="match status" value="1"/>
</dbReference>
<dbReference type="Gene3D" id="3.40.190.10">
    <property type="entry name" value="Periplasmic binding protein-like II"/>
    <property type="match status" value="1"/>
</dbReference>
<reference evidence="2" key="1">
    <citation type="submission" date="2023-07" db="EMBL/GenBank/DDBJ databases">
        <title>Duganella aceri sp. nov., isolated from tree sap.</title>
        <authorList>
            <person name="Kim I.S."/>
        </authorList>
    </citation>
    <scope>NUCLEOTIDE SEQUENCE [LARGE SCALE GENOMIC DNA]</scope>
    <source>
        <strain evidence="2">SAP-35</strain>
    </source>
</reference>
<accession>A0ABX0FNU4</accession>
<dbReference type="RefSeq" id="WP_166106015.1">
    <property type="nucleotide sequence ID" value="NZ_JAADJT010000008.1"/>
</dbReference>
<dbReference type="PANTHER" id="PTHR35841">
    <property type="entry name" value="PHOSPHONATES-BINDING PERIPLASMIC PROTEIN"/>
    <property type="match status" value="1"/>
</dbReference>
<sequence length="264" mass="28368">MIWKVALPMYNLSPRLQQAWEGLLGDLLDNLDLHAEVELVRAPPLPEFWLRPDLLLSQTCGYPYMTLLREQVTLIATPAFDFPGCSGSDYSSVIVAPAGAGIASLADARGGIAAVNDAHSNSGMNALRLAVAPLAREGRFFDKVVYSGSHAASLRLVREGDADIAAIDCVTYGYLKEEDPVSLLGIKELGYSATSPGLPLVAGKAVPPQLLARLRSGLTEPGPQVAGHMRDLRILAFHHRPDADYRRIIQLEAEACAAGYPLLA</sequence>
<gene>
    <name evidence="1" type="ORF">GW587_18765</name>
</gene>
<evidence type="ECO:0000313" key="1">
    <source>
        <dbReference type="EMBL" id="NGZ86289.1"/>
    </source>
</evidence>
<dbReference type="PANTHER" id="PTHR35841:SF1">
    <property type="entry name" value="PHOSPHONATES-BINDING PERIPLASMIC PROTEIN"/>
    <property type="match status" value="1"/>
</dbReference>
<dbReference type="EMBL" id="JAADJT010000008">
    <property type="protein sequence ID" value="NGZ86289.1"/>
    <property type="molecule type" value="Genomic_DNA"/>
</dbReference>
<proteinExistence type="predicted"/>
<keyword evidence="2" id="KW-1185">Reference proteome</keyword>
<dbReference type="Pfam" id="PF12974">
    <property type="entry name" value="Phosphonate-bd"/>
    <property type="match status" value="1"/>
</dbReference>
<protein>
    <submittedName>
        <fullName evidence="1">PhnD/SsuA/transferrin family substrate-binding protein</fullName>
    </submittedName>
</protein>